<dbReference type="GO" id="GO:0016491">
    <property type="term" value="F:oxidoreductase activity"/>
    <property type="evidence" value="ECO:0007669"/>
    <property type="project" value="UniProtKB-KW"/>
</dbReference>
<gene>
    <name evidence="5" type="ORF">EHS25_005753</name>
</gene>
<evidence type="ECO:0000313" key="5">
    <source>
        <dbReference type="EMBL" id="RSH83043.1"/>
    </source>
</evidence>
<dbReference type="AlphaFoldDB" id="A0A427XW40"/>
<evidence type="ECO:0000256" key="1">
    <source>
        <dbReference type="ARBA" id="ARBA00007637"/>
    </source>
</evidence>
<evidence type="ECO:0000256" key="2">
    <source>
        <dbReference type="ARBA" id="ARBA00023002"/>
    </source>
</evidence>
<dbReference type="PANTHER" id="PTHR43103:SF5">
    <property type="entry name" value="4-EPIMERASE, PUTATIVE (AFU_ORTHOLOGUE AFUA_7G00360)-RELATED"/>
    <property type="match status" value="1"/>
</dbReference>
<evidence type="ECO:0000256" key="3">
    <source>
        <dbReference type="ARBA" id="ARBA00023027"/>
    </source>
</evidence>
<keyword evidence="2" id="KW-0560">Oxidoreductase</keyword>
<dbReference type="Proteomes" id="UP000279259">
    <property type="component" value="Unassembled WGS sequence"/>
</dbReference>
<dbReference type="InterPro" id="IPR036291">
    <property type="entry name" value="NAD(P)-bd_dom_sf"/>
</dbReference>
<dbReference type="STRING" id="1890683.A0A427XW40"/>
<comment type="caution">
    <text evidence="5">The sequence shown here is derived from an EMBL/GenBank/DDBJ whole genome shotgun (WGS) entry which is preliminary data.</text>
</comment>
<comment type="similarity">
    <text evidence="1">Belongs to the NAD(P)-dependent epimerase/dehydratase family.</text>
</comment>
<keyword evidence="3" id="KW-0520">NAD</keyword>
<protein>
    <recommendedName>
        <fullName evidence="4">NAD-dependent epimerase/dehydratase domain-containing protein</fullName>
    </recommendedName>
</protein>
<reference evidence="5 6" key="1">
    <citation type="submission" date="2018-11" db="EMBL/GenBank/DDBJ databases">
        <title>Genome sequence of Saitozyma podzolica DSM 27192.</title>
        <authorList>
            <person name="Aliyu H."/>
            <person name="Gorte O."/>
            <person name="Ochsenreither K."/>
        </authorList>
    </citation>
    <scope>NUCLEOTIDE SEQUENCE [LARGE SCALE GENOMIC DNA]</scope>
    <source>
        <strain evidence="5 6">DSM 27192</strain>
    </source>
</reference>
<dbReference type="EMBL" id="RSCD01000025">
    <property type="protein sequence ID" value="RSH83043.1"/>
    <property type="molecule type" value="Genomic_DNA"/>
</dbReference>
<dbReference type="OrthoDB" id="202470at2759"/>
<evidence type="ECO:0000259" key="4">
    <source>
        <dbReference type="Pfam" id="PF01370"/>
    </source>
</evidence>
<sequence>MSPLSLTIAITGANGQVGIGVVRQALLENHSVIAIDTAPESRLPQPEQDKAGKRFAYKQVDCTQYEPFRNAVRGADGLVHLAAVYNRHDHDGNLEPGASQNVVHNTNTAMSYNALLLASELGIDRVVLASSVNSIGMVFSKRPRFDYIPLDEKHPFYPEDAYSLCKHIVEIQSDAFVRFNPTMRIATLRFHAVTDDDQCTAAHLNQRGGSWKDLWGWVSLTATAKSCLLGLTAPYETFPNGTHETFFIVAPTTQQQSDSETLLMSRFPEIQDVRIDLKGSNVGFFDTSKAERMLGWKEGEAFWWKA</sequence>
<dbReference type="Gene3D" id="3.40.50.720">
    <property type="entry name" value="NAD(P)-binding Rossmann-like Domain"/>
    <property type="match status" value="1"/>
</dbReference>
<dbReference type="SUPFAM" id="SSF51735">
    <property type="entry name" value="NAD(P)-binding Rossmann-fold domains"/>
    <property type="match status" value="1"/>
</dbReference>
<proteinExistence type="inferred from homology"/>
<feature type="domain" description="NAD-dependent epimerase/dehydratase" evidence="4">
    <location>
        <begin position="8"/>
        <end position="190"/>
    </location>
</feature>
<organism evidence="5 6">
    <name type="scientific">Saitozyma podzolica</name>
    <dbReference type="NCBI Taxonomy" id="1890683"/>
    <lineage>
        <taxon>Eukaryota</taxon>
        <taxon>Fungi</taxon>
        <taxon>Dikarya</taxon>
        <taxon>Basidiomycota</taxon>
        <taxon>Agaricomycotina</taxon>
        <taxon>Tremellomycetes</taxon>
        <taxon>Tremellales</taxon>
        <taxon>Trimorphomycetaceae</taxon>
        <taxon>Saitozyma</taxon>
    </lineage>
</organism>
<dbReference type="Pfam" id="PF01370">
    <property type="entry name" value="Epimerase"/>
    <property type="match status" value="1"/>
</dbReference>
<dbReference type="InterPro" id="IPR001509">
    <property type="entry name" value="Epimerase_deHydtase"/>
</dbReference>
<keyword evidence="6" id="KW-1185">Reference proteome</keyword>
<dbReference type="PANTHER" id="PTHR43103">
    <property type="entry name" value="NUCLEOSIDE-DIPHOSPHATE-SUGAR EPIMERASE"/>
    <property type="match status" value="1"/>
</dbReference>
<accession>A0A427XW40</accession>
<evidence type="ECO:0000313" key="6">
    <source>
        <dbReference type="Proteomes" id="UP000279259"/>
    </source>
</evidence>
<name>A0A427XW40_9TREE</name>